<evidence type="ECO:0008006" key="3">
    <source>
        <dbReference type="Google" id="ProtNLM"/>
    </source>
</evidence>
<dbReference type="Pfam" id="PF10696">
    <property type="entry name" value="DUF2501"/>
    <property type="match status" value="1"/>
</dbReference>
<gene>
    <name evidence="1" type="ORF">A3K87_26760</name>
</gene>
<evidence type="ECO:0000313" key="1">
    <source>
        <dbReference type="EMBL" id="OAK58941.1"/>
    </source>
</evidence>
<dbReference type="EMBL" id="LVHG01000076">
    <property type="protein sequence ID" value="OAK58941.1"/>
    <property type="molecule type" value="Genomic_DNA"/>
</dbReference>
<dbReference type="AlphaFoldDB" id="A0AA91DKM8"/>
<reference evidence="1 2" key="1">
    <citation type="submission" date="2016-03" db="EMBL/GenBank/DDBJ databases">
        <title>Genome sequence of Variovorax paradoxus KB5.</title>
        <authorList>
            <person name="Jeong H."/>
            <person name="Hong C.E."/>
            <person name="Jo S.H."/>
            <person name="Park J.M."/>
        </authorList>
    </citation>
    <scope>NUCLEOTIDE SEQUENCE [LARGE SCALE GENOMIC DNA]</scope>
    <source>
        <strain evidence="1 2">KB5</strain>
    </source>
</reference>
<dbReference type="InterPro" id="IPR019637">
    <property type="entry name" value="DUF2501"/>
</dbReference>
<sequence>MLIAAFHHADRQEDTMHARSTLIALALLAAGASAQANNLLDQLKEKAGEAASANTQGGTGGSSLGGLGSNLGFKMPAIGSSTIGNAAGVLQYCVKNNYLGGDAASVKDKLLAKITGQKPQETGFANGAKGLLKGGDGQTLNFKILSSKLKTKACDYVLKNATSLI</sequence>
<organism evidence="1 2">
    <name type="scientific">Variovorax paradoxus</name>
    <dbReference type="NCBI Taxonomy" id="34073"/>
    <lineage>
        <taxon>Bacteria</taxon>
        <taxon>Pseudomonadati</taxon>
        <taxon>Pseudomonadota</taxon>
        <taxon>Betaproteobacteria</taxon>
        <taxon>Burkholderiales</taxon>
        <taxon>Comamonadaceae</taxon>
        <taxon>Variovorax</taxon>
    </lineage>
</organism>
<evidence type="ECO:0000313" key="2">
    <source>
        <dbReference type="Proteomes" id="UP000077852"/>
    </source>
</evidence>
<protein>
    <recommendedName>
        <fullName evidence="3">DUF2501 domain-containing protein</fullName>
    </recommendedName>
</protein>
<comment type="caution">
    <text evidence="1">The sequence shown here is derived from an EMBL/GenBank/DDBJ whole genome shotgun (WGS) entry which is preliminary data.</text>
</comment>
<accession>A0AA91DKM8</accession>
<proteinExistence type="predicted"/>
<name>A0AA91DKM8_VARPD</name>
<dbReference type="Proteomes" id="UP000077852">
    <property type="component" value="Unassembled WGS sequence"/>
</dbReference>